<dbReference type="GO" id="GO:0003700">
    <property type="term" value="F:DNA-binding transcription factor activity"/>
    <property type="evidence" value="ECO:0007669"/>
    <property type="project" value="TreeGrafter"/>
</dbReference>
<dbReference type="GO" id="GO:0000976">
    <property type="term" value="F:transcription cis-regulatory region binding"/>
    <property type="evidence" value="ECO:0007669"/>
    <property type="project" value="TreeGrafter"/>
</dbReference>
<keyword evidence="4" id="KW-0479">Metal-binding</keyword>
<reference evidence="4" key="1">
    <citation type="submission" date="2016-03" db="EMBL/GenBank/DDBJ databases">
        <title>Draft genome sequence of Rosellinia necatrix.</title>
        <authorList>
            <person name="Kanematsu S."/>
        </authorList>
    </citation>
    <scope>NUCLEOTIDE SEQUENCE [LARGE SCALE GENOMIC DNA]</scope>
    <source>
        <strain evidence="4">W97</strain>
    </source>
</reference>
<dbReference type="PANTHER" id="PTHR37534:SF39">
    <property type="entry name" value="TRANSCRIPTION FACTOR DOMAIN-CONTAINING PROTEIN"/>
    <property type="match status" value="1"/>
</dbReference>
<name>A0A1W2TRB2_ROSNE</name>
<keyword evidence="4" id="KW-0862">Zinc</keyword>
<dbReference type="Pfam" id="PF11951">
    <property type="entry name" value="Fungal_trans_2"/>
    <property type="match status" value="1"/>
</dbReference>
<organism evidence="4">
    <name type="scientific">Rosellinia necatrix</name>
    <name type="common">White root-rot fungus</name>
    <dbReference type="NCBI Taxonomy" id="77044"/>
    <lineage>
        <taxon>Eukaryota</taxon>
        <taxon>Fungi</taxon>
        <taxon>Dikarya</taxon>
        <taxon>Ascomycota</taxon>
        <taxon>Pezizomycotina</taxon>
        <taxon>Sordariomycetes</taxon>
        <taxon>Xylariomycetidae</taxon>
        <taxon>Xylariales</taxon>
        <taxon>Xylariaceae</taxon>
        <taxon>Rosellinia</taxon>
    </lineage>
</organism>
<dbReference type="GO" id="GO:0008270">
    <property type="term" value="F:zinc ion binding"/>
    <property type="evidence" value="ECO:0007669"/>
    <property type="project" value="UniProtKB-KW"/>
</dbReference>
<feature type="compositionally biased region" description="Low complexity" evidence="3">
    <location>
        <begin position="27"/>
        <end position="42"/>
    </location>
</feature>
<gene>
    <name evidence="4" type="ORF">SAMD00023353_5400580</name>
</gene>
<protein>
    <submittedName>
        <fullName evidence="4">Putative zinc-finger transcription factor</fullName>
    </submittedName>
</protein>
<keyword evidence="4" id="KW-0863">Zinc-finger</keyword>
<dbReference type="OMA" id="EWLWYVW"/>
<dbReference type="Proteomes" id="UP000054516">
    <property type="component" value="Unassembled WGS sequence"/>
</dbReference>
<keyword evidence="5" id="KW-1185">Reference proteome</keyword>
<dbReference type="STRING" id="77044.A0A1W2TRB2"/>
<keyword evidence="2" id="KW-0539">Nucleus</keyword>
<comment type="subcellular location">
    <subcellularLocation>
        <location evidence="1">Nucleus</location>
    </subcellularLocation>
</comment>
<feature type="region of interest" description="Disordered" evidence="3">
    <location>
        <begin position="26"/>
        <end position="45"/>
    </location>
</feature>
<dbReference type="PANTHER" id="PTHR37534">
    <property type="entry name" value="TRANSCRIPTIONAL ACTIVATOR PROTEIN UGA3"/>
    <property type="match status" value="1"/>
</dbReference>
<proteinExistence type="predicted"/>
<dbReference type="OrthoDB" id="5130013at2759"/>
<dbReference type="EMBL" id="DF977499">
    <property type="protein sequence ID" value="GAP90992.1"/>
    <property type="molecule type" value="Genomic_DNA"/>
</dbReference>
<accession>A0A1W2TRB2</accession>
<evidence type="ECO:0000313" key="5">
    <source>
        <dbReference type="Proteomes" id="UP000054516"/>
    </source>
</evidence>
<dbReference type="GO" id="GO:0005634">
    <property type="term" value="C:nucleus"/>
    <property type="evidence" value="ECO:0007669"/>
    <property type="project" value="UniProtKB-SubCell"/>
</dbReference>
<sequence>MPLRLEGRHPFLNTTSQDIELYRYLSTPGAPRPTGSRPPGSRLWRQPQSEATYGELLYYFRDTAHRSLATFSPATSQIRDVIMSMIYAHDTVSGRALLCALLAFSSLHRSGPHPGTISLKVAALEALSASTKEAAQGSAEAAQHVAACMILCAFEILLPSENSGEWLWYIRGAMEIVQRNEHFYEGDRSSLVDWVYYHNSLSRFTLFHWRHKYLATTTTDTVMGPIPPPITQCSLWVEERATPPSQGPPLAVLSVLSEICDVLLDPSDPGRQAVEYQDRLRALEWKVDNLPPASSVSAAAAAAATTTSADETSKDLEETARLYRLATRVYLARASQDPRSPSSSSSSSSSSSAASLDELVESAFAGPVRDCYCRHFFPLLIIACEARTDARRAAILRLIERTEARGYVRSMRAFRAQVRAFWVQRDLHADGDLVPDYLGLMGAVVSSDRALPSYV</sequence>
<evidence type="ECO:0000313" key="4">
    <source>
        <dbReference type="EMBL" id="GAP90992.1"/>
    </source>
</evidence>
<dbReference type="AlphaFoldDB" id="A0A1W2TRB2"/>
<dbReference type="InterPro" id="IPR021858">
    <property type="entry name" value="Fun_TF"/>
</dbReference>
<evidence type="ECO:0000256" key="1">
    <source>
        <dbReference type="ARBA" id="ARBA00004123"/>
    </source>
</evidence>
<evidence type="ECO:0000256" key="3">
    <source>
        <dbReference type="SAM" id="MobiDB-lite"/>
    </source>
</evidence>
<evidence type="ECO:0000256" key="2">
    <source>
        <dbReference type="ARBA" id="ARBA00023242"/>
    </source>
</evidence>
<dbReference type="GO" id="GO:0045944">
    <property type="term" value="P:positive regulation of transcription by RNA polymerase II"/>
    <property type="evidence" value="ECO:0007669"/>
    <property type="project" value="TreeGrafter"/>
</dbReference>